<name>M6V9X5_9LEPT</name>
<organism evidence="1 2">
    <name type="scientific">Leptospira noguchii</name>
    <dbReference type="NCBI Taxonomy" id="28182"/>
    <lineage>
        <taxon>Bacteria</taxon>
        <taxon>Pseudomonadati</taxon>
        <taxon>Spirochaetota</taxon>
        <taxon>Spirochaetia</taxon>
        <taxon>Leptospirales</taxon>
        <taxon>Leptospiraceae</taxon>
        <taxon>Leptospira</taxon>
    </lineage>
</organism>
<comment type="caution">
    <text evidence="1">The sequence shown here is derived from an EMBL/GenBank/DDBJ whole genome shotgun (WGS) entry which is preliminary data.</text>
</comment>
<proteinExistence type="predicted"/>
<gene>
    <name evidence="1" type="ORF">LEP1GSC172_3729</name>
</gene>
<dbReference type="Proteomes" id="UP000012112">
    <property type="component" value="Unassembled WGS sequence"/>
</dbReference>
<sequence>MAEALFLSLGSMNTLPTNEISDLKSKLKKLKKTEVCNHRWNRKANG</sequence>
<protein>
    <submittedName>
        <fullName evidence="1">Uncharacterized protein</fullName>
    </submittedName>
</protein>
<dbReference type="RefSeq" id="WP_002177987.1">
    <property type="nucleotide sequence ID" value="NZ_AKWD02000029.1"/>
</dbReference>
<evidence type="ECO:0000313" key="2">
    <source>
        <dbReference type="Proteomes" id="UP000012112"/>
    </source>
</evidence>
<reference evidence="1 2" key="1">
    <citation type="submission" date="2013-01" db="EMBL/GenBank/DDBJ databases">
        <authorList>
            <person name="Harkins D.M."/>
            <person name="Durkin A.S."/>
            <person name="Brinkac L.M."/>
            <person name="Haft D.H."/>
            <person name="Selengut J.D."/>
            <person name="Sanka R."/>
            <person name="DePew J."/>
            <person name="Purushe J."/>
            <person name="Matthias M.A."/>
            <person name="Vinetz J.M."/>
            <person name="Sutton G.G."/>
            <person name="Nierman W.C."/>
            <person name="Fouts D.E."/>
        </authorList>
    </citation>
    <scope>NUCLEOTIDE SEQUENCE [LARGE SCALE GENOMIC DNA]</scope>
    <source>
        <strain evidence="1 2">HAI1536</strain>
    </source>
</reference>
<accession>M6V9X5</accession>
<dbReference type="AlphaFoldDB" id="M6V9X5"/>
<evidence type="ECO:0000313" key="1">
    <source>
        <dbReference type="EMBL" id="EMO54232.1"/>
    </source>
</evidence>
<dbReference type="EMBL" id="AKWD02000029">
    <property type="protein sequence ID" value="EMO54232.1"/>
    <property type="molecule type" value="Genomic_DNA"/>
</dbReference>